<name>A0A1D2VF40_9ASCO</name>
<dbReference type="GO" id="GO:0097020">
    <property type="term" value="F:COPII receptor activity"/>
    <property type="evidence" value="ECO:0007669"/>
    <property type="project" value="EnsemblFungi"/>
</dbReference>
<dbReference type="GO" id="GO:0031505">
    <property type="term" value="P:fungal-type cell wall organization"/>
    <property type="evidence" value="ECO:0007669"/>
    <property type="project" value="EnsemblFungi"/>
</dbReference>
<keyword evidence="4 6" id="KW-1133">Transmembrane helix</keyword>
<evidence type="ECO:0000256" key="1">
    <source>
        <dbReference type="ARBA" id="ARBA00004141"/>
    </source>
</evidence>
<evidence type="ECO:0000256" key="4">
    <source>
        <dbReference type="ARBA" id="ARBA00022989"/>
    </source>
</evidence>
<evidence type="ECO:0000256" key="3">
    <source>
        <dbReference type="ARBA" id="ARBA00022692"/>
    </source>
</evidence>
<feature type="transmembrane region" description="Helical" evidence="6">
    <location>
        <begin position="49"/>
        <end position="74"/>
    </location>
</feature>
<keyword evidence="3 6" id="KW-0812">Transmembrane</keyword>
<keyword evidence="8" id="KW-1185">Reference proteome</keyword>
<dbReference type="AlphaFoldDB" id="A0A1D2VF40"/>
<evidence type="ECO:0000313" key="7">
    <source>
        <dbReference type="EMBL" id="ODV60246.1"/>
    </source>
</evidence>
<dbReference type="EMBL" id="KV454482">
    <property type="protein sequence ID" value="ODV60246.1"/>
    <property type="molecule type" value="Genomic_DNA"/>
</dbReference>
<evidence type="ECO:0000256" key="6">
    <source>
        <dbReference type="SAM" id="Phobius"/>
    </source>
</evidence>
<evidence type="ECO:0000256" key="5">
    <source>
        <dbReference type="ARBA" id="ARBA00023136"/>
    </source>
</evidence>
<dbReference type="GO" id="GO:0090110">
    <property type="term" value="P:COPII-coated vesicle cargo loading"/>
    <property type="evidence" value="ECO:0007669"/>
    <property type="project" value="EnsemblFungi"/>
</dbReference>
<dbReference type="GO" id="GO:0045053">
    <property type="term" value="P:protein retention in Golgi apparatus"/>
    <property type="evidence" value="ECO:0007669"/>
    <property type="project" value="EnsemblFungi"/>
</dbReference>
<accession>A0A1D2VF40</accession>
<dbReference type="Pfam" id="PF04148">
    <property type="entry name" value="Erv26"/>
    <property type="match status" value="1"/>
</dbReference>
<dbReference type="Proteomes" id="UP000095038">
    <property type="component" value="Unassembled WGS sequence"/>
</dbReference>
<dbReference type="FunCoup" id="A0A1D2VF40">
    <property type="interactions" value="264"/>
</dbReference>
<protein>
    <submittedName>
        <fullName evidence="7">DUF396-domain-containing protein</fullName>
    </submittedName>
</protein>
<dbReference type="GO" id="GO:0030134">
    <property type="term" value="C:COPII-coated ER to Golgi transport vesicle"/>
    <property type="evidence" value="ECO:0007669"/>
    <property type="project" value="EnsemblFungi"/>
</dbReference>
<dbReference type="InParanoid" id="A0A1D2VF40"/>
<dbReference type="RefSeq" id="XP_020046553.1">
    <property type="nucleotide sequence ID" value="XM_020190642.1"/>
</dbReference>
<dbReference type="PANTHER" id="PTHR13144">
    <property type="entry name" value="TEX261 PROTEIN"/>
    <property type="match status" value="1"/>
</dbReference>
<gene>
    <name evidence="7" type="ORF">ASCRUDRAFT_35797</name>
</gene>
<dbReference type="STRING" id="1344418.A0A1D2VF40"/>
<evidence type="ECO:0000256" key="2">
    <source>
        <dbReference type="ARBA" id="ARBA00008096"/>
    </source>
</evidence>
<comment type="subcellular location">
    <subcellularLocation>
        <location evidence="1">Membrane</location>
        <topology evidence="1">Multi-pass membrane protein</topology>
    </subcellularLocation>
</comment>
<keyword evidence="5 6" id="KW-0472">Membrane</keyword>
<sequence>MILDILSYFGISFGFIFLTLAIASGLYYLSELVEEHSEPTKRILQKITYSVIIILILLFVVDGFPLWLILFGIGLNILYLRDLKKFPYLNLDDYEFLLSLGLTLLNHYLWFRYFNNVNKNIPSIEERMRADYKPPHIPSFSEISSFFALCVWLIPFSLFVSLSAGENILPITSTNDPVFRKKSVGLLKVLIAKLRDFCIEVSRTLGIKFGSSSNRHDRYV</sequence>
<evidence type="ECO:0000313" key="8">
    <source>
        <dbReference type="Proteomes" id="UP000095038"/>
    </source>
</evidence>
<dbReference type="GO" id="GO:0000139">
    <property type="term" value="C:Golgi membrane"/>
    <property type="evidence" value="ECO:0007669"/>
    <property type="project" value="EnsemblFungi"/>
</dbReference>
<comment type="similarity">
    <text evidence="2">Belongs to the SVP26 family.</text>
</comment>
<feature type="transmembrane region" description="Helical" evidence="6">
    <location>
        <begin position="143"/>
        <end position="164"/>
    </location>
</feature>
<dbReference type="PANTHER" id="PTHR13144:SF0">
    <property type="entry name" value="PROTEIN TEX261"/>
    <property type="match status" value="1"/>
</dbReference>
<feature type="transmembrane region" description="Helical" evidence="6">
    <location>
        <begin position="6"/>
        <end position="29"/>
    </location>
</feature>
<dbReference type="GeneID" id="30964278"/>
<dbReference type="OrthoDB" id="28257at2759"/>
<feature type="transmembrane region" description="Helical" evidence="6">
    <location>
        <begin position="94"/>
        <end position="111"/>
    </location>
</feature>
<dbReference type="InterPro" id="IPR007277">
    <property type="entry name" value="Svp26/Tex261"/>
</dbReference>
<proteinExistence type="inferred from homology"/>
<reference evidence="8" key="1">
    <citation type="submission" date="2016-05" db="EMBL/GenBank/DDBJ databases">
        <title>Comparative genomics of biotechnologically important yeasts.</title>
        <authorList>
            <consortium name="DOE Joint Genome Institute"/>
            <person name="Riley R."/>
            <person name="Haridas S."/>
            <person name="Wolfe K.H."/>
            <person name="Lopes M.R."/>
            <person name="Hittinger C.T."/>
            <person name="Goker M."/>
            <person name="Salamov A."/>
            <person name="Wisecaver J."/>
            <person name="Long T.M."/>
            <person name="Aerts A.L."/>
            <person name="Barry K."/>
            <person name="Choi C."/>
            <person name="Clum A."/>
            <person name="Coughlan A.Y."/>
            <person name="Deshpande S."/>
            <person name="Douglass A.P."/>
            <person name="Hanson S.J."/>
            <person name="Klenk H.-P."/>
            <person name="Labutti K."/>
            <person name="Lapidus A."/>
            <person name="Lindquist E."/>
            <person name="Lipzen A."/>
            <person name="Meier-Kolthoff J.P."/>
            <person name="Ohm R.A."/>
            <person name="Otillar R.P."/>
            <person name="Pangilinan J."/>
            <person name="Peng Y."/>
            <person name="Rokas A."/>
            <person name="Rosa C.A."/>
            <person name="Scheuner C."/>
            <person name="Sibirny A.A."/>
            <person name="Slot J.C."/>
            <person name="Stielow J.B."/>
            <person name="Sun H."/>
            <person name="Kurtzman C.P."/>
            <person name="Blackwell M."/>
            <person name="Grigoriev I.V."/>
            <person name="Jeffries T.W."/>
        </authorList>
    </citation>
    <scope>NUCLEOTIDE SEQUENCE [LARGE SCALE GENOMIC DNA]</scope>
    <source>
        <strain evidence="8">DSM 1968</strain>
    </source>
</reference>
<organism evidence="7 8">
    <name type="scientific">Ascoidea rubescens DSM 1968</name>
    <dbReference type="NCBI Taxonomy" id="1344418"/>
    <lineage>
        <taxon>Eukaryota</taxon>
        <taxon>Fungi</taxon>
        <taxon>Dikarya</taxon>
        <taxon>Ascomycota</taxon>
        <taxon>Saccharomycotina</taxon>
        <taxon>Saccharomycetes</taxon>
        <taxon>Ascoideaceae</taxon>
        <taxon>Ascoidea</taxon>
    </lineage>
</organism>
<dbReference type="GO" id="GO:0005789">
    <property type="term" value="C:endoplasmic reticulum membrane"/>
    <property type="evidence" value="ECO:0007669"/>
    <property type="project" value="EnsemblFungi"/>
</dbReference>